<dbReference type="InterPro" id="IPR022435">
    <property type="entry name" value="Surface-anchored_actinobac"/>
</dbReference>
<comment type="caution">
    <text evidence="1">The sequence shown here is derived from an EMBL/GenBank/DDBJ whole genome shotgun (WGS) entry which is preliminary data.</text>
</comment>
<reference evidence="1 2" key="1">
    <citation type="submission" date="2024-01" db="EMBL/GenBank/DDBJ databases">
        <title>Genome insights into Plantactinospora sonchi sp. nov.</title>
        <authorList>
            <person name="Wang L."/>
        </authorList>
    </citation>
    <scope>NUCLEOTIDE SEQUENCE [LARGE SCALE GENOMIC DNA]</scope>
    <source>
        <strain evidence="1 2">NEAU-QY2</strain>
    </source>
</reference>
<organism evidence="1 2">
    <name type="scientific">Plantactinospora sonchi</name>
    <dbReference type="NCBI Taxonomy" id="1544735"/>
    <lineage>
        <taxon>Bacteria</taxon>
        <taxon>Bacillati</taxon>
        <taxon>Actinomycetota</taxon>
        <taxon>Actinomycetes</taxon>
        <taxon>Micromonosporales</taxon>
        <taxon>Micromonosporaceae</taxon>
        <taxon>Plantactinospora</taxon>
    </lineage>
</organism>
<sequence length="455" mass="47475">MAQEKVVLSAGHTDAVDVHYEGGQLVLKVHDDTVEPSITRDPQDVTFQVRPEAAVEVPDLPAYAFLGPAGSTIWMLPMTQEPNLLWPGWNTTTLRSGVFQGNKVRLSVVEVAGPGRVSVFMTDPVGQPLIKFRSDDGLPDVIDVPILTHAHANWVFSALGSYTLTFQADATLADGTPISTGPVPYHFVVGDLPDPDPEVELSVQGLRPGYTPGAVVTLTAVQNPVTDLDRYRWFSRCPGAAEFAEIPSEVSAAYSFTATAQLDDCQYLARLYRDGDVLVAESAPVTLNVEDAGAPAASQTIKVTVGAQGSLVVSVDPDDRTVNLPAAALSPGGDRWQSSGDLRPVTVTDTRPGNPGWNVAGQLGDFTAAQARVGGKYLGWTPTVLAQAQGQGIVAGPTVAPGFTAGNGLASSSVLGTAPAGDGRGTARLGAGLNLELPTDTAAGQYVATLTLTAI</sequence>
<gene>
    <name evidence="1" type="ORF">V1633_29360</name>
</gene>
<dbReference type="Proteomes" id="UP001332243">
    <property type="component" value="Unassembled WGS sequence"/>
</dbReference>
<dbReference type="NCBIfam" id="NF038134">
    <property type="entry name" value="choice_anch_M"/>
    <property type="match status" value="1"/>
</dbReference>
<evidence type="ECO:0000313" key="1">
    <source>
        <dbReference type="EMBL" id="MEE6262603.1"/>
    </source>
</evidence>
<evidence type="ECO:0000313" key="2">
    <source>
        <dbReference type="Proteomes" id="UP001332243"/>
    </source>
</evidence>
<dbReference type="EMBL" id="JAZGQK010000030">
    <property type="protein sequence ID" value="MEE6262603.1"/>
    <property type="molecule type" value="Genomic_DNA"/>
</dbReference>
<accession>A0ABU7S1D0</accession>
<protein>
    <submittedName>
        <fullName evidence="1">Choice-of-anchor M domain-containing protein</fullName>
    </submittedName>
</protein>
<name>A0ABU7S1D0_9ACTN</name>
<dbReference type="NCBIfam" id="TIGR03769">
    <property type="entry name" value="P_ac_wall_RPT"/>
    <property type="match status" value="1"/>
</dbReference>
<proteinExistence type="predicted"/>
<keyword evidence="2" id="KW-1185">Reference proteome</keyword>